<evidence type="ECO:0000256" key="4">
    <source>
        <dbReference type="ARBA" id="ARBA00022692"/>
    </source>
</evidence>
<dbReference type="GO" id="GO:0005886">
    <property type="term" value="C:plasma membrane"/>
    <property type="evidence" value="ECO:0007669"/>
    <property type="project" value="UniProtKB-SubCell"/>
</dbReference>
<keyword evidence="6 7" id="KW-0472">Membrane</keyword>
<dbReference type="PANTHER" id="PTHR33406:SF6">
    <property type="entry name" value="MEMBRANE PROTEIN YDGH-RELATED"/>
    <property type="match status" value="1"/>
</dbReference>
<comment type="similarity">
    <text evidence="2">Belongs to the resistance-nodulation-cell division (RND) (TC 2.A.6) family. MmpL subfamily.</text>
</comment>
<evidence type="ECO:0000256" key="2">
    <source>
        <dbReference type="ARBA" id="ARBA00010157"/>
    </source>
</evidence>
<keyword evidence="5 7" id="KW-1133">Transmembrane helix</keyword>
<feature type="transmembrane region" description="Helical" evidence="7">
    <location>
        <begin position="321"/>
        <end position="344"/>
    </location>
</feature>
<dbReference type="Pfam" id="PF03176">
    <property type="entry name" value="MMPL"/>
    <property type="match status" value="1"/>
</dbReference>
<sequence length="361" mass="38047">MPRVDDTDERLSGVWSKVAKGVGRRPRLTWIATALVMLVFAGFSLTLKADGITTTQSFVDRTDSVVGQEKLADHYPGGLGTPTVVMTNTSALDEVLATVQATEGVAAAAPYSGVPAGAPGAEMAEPMIVNDRMQLLVTLSAAADSPAASESVQLLRDRVHAIAGADALVGGQTASQLDVDIASVHDRNIIIPVVLGVIFLVLMLLLRSIVAPVLLIGTVLLSYFATLGVCALVFDNVFKFAGADTSFPLFAFVFLVALGVDYNIFLMTRVREESIKLGTRPGILKGLTVTGGVITSAGVILAATFLVLGVLPLVFLREIGFAVAIGVLLDTFIIRSTLVPALAYDIGKKIWWPSKLAKSPE</sequence>
<feature type="transmembrane region" description="Helical" evidence="7">
    <location>
        <begin position="213"/>
        <end position="234"/>
    </location>
</feature>
<dbReference type="InterPro" id="IPR050545">
    <property type="entry name" value="Mycobact_MmpL"/>
</dbReference>
<feature type="transmembrane region" description="Helical" evidence="7">
    <location>
        <begin position="246"/>
        <end position="266"/>
    </location>
</feature>
<feature type="domain" description="SSD" evidence="8">
    <location>
        <begin position="218"/>
        <end position="344"/>
    </location>
</feature>
<comment type="subcellular location">
    <subcellularLocation>
        <location evidence="1">Cell membrane</location>
        <topology evidence="1">Multi-pass membrane protein</topology>
    </subcellularLocation>
</comment>
<evidence type="ECO:0000256" key="7">
    <source>
        <dbReference type="SAM" id="Phobius"/>
    </source>
</evidence>
<proteinExistence type="inferred from homology"/>
<evidence type="ECO:0000256" key="5">
    <source>
        <dbReference type="ARBA" id="ARBA00022989"/>
    </source>
</evidence>
<keyword evidence="4 7" id="KW-0812">Transmembrane</keyword>
<protein>
    <submittedName>
        <fullName evidence="9">Unannotated protein</fullName>
    </submittedName>
</protein>
<accession>A0A6J7QAG0</accession>
<evidence type="ECO:0000256" key="3">
    <source>
        <dbReference type="ARBA" id="ARBA00022475"/>
    </source>
</evidence>
<feature type="transmembrane region" description="Helical" evidence="7">
    <location>
        <begin position="189"/>
        <end position="206"/>
    </location>
</feature>
<organism evidence="9">
    <name type="scientific">freshwater metagenome</name>
    <dbReference type="NCBI Taxonomy" id="449393"/>
    <lineage>
        <taxon>unclassified sequences</taxon>
        <taxon>metagenomes</taxon>
        <taxon>ecological metagenomes</taxon>
    </lineage>
</organism>
<evidence type="ECO:0000313" key="9">
    <source>
        <dbReference type="EMBL" id="CAB5014558.1"/>
    </source>
</evidence>
<keyword evidence="3" id="KW-1003">Cell membrane</keyword>
<evidence type="ECO:0000256" key="1">
    <source>
        <dbReference type="ARBA" id="ARBA00004651"/>
    </source>
</evidence>
<reference evidence="9" key="1">
    <citation type="submission" date="2020-05" db="EMBL/GenBank/DDBJ databases">
        <authorList>
            <person name="Chiriac C."/>
            <person name="Salcher M."/>
            <person name="Ghai R."/>
            <person name="Kavagutti S V."/>
        </authorList>
    </citation>
    <scope>NUCLEOTIDE SEQUENCE</scope>
</reference>
<evidence type="ECO:0000256" key="6">
    <source>
        <dbReference type="ARBA" id="ARBA00023136"/>
    </source>
</evidence>
<feature type="transmembrane region" description="Helical" evidence="7">
    <location>
        <begin position="28"/>
        <end position="47"/>
    </location>
</feature>
<name>A0A6J7QAG0_9ZZZZ</name>
<dbReference type="SUPFAM" id="SSF82866">
    <property type="entry name" value="Multidrug efflux transporter AcrB transmembrane domain"/>
    <property type="match status" value="1"/>
</dbReference>
<dbReference type="InterPro" id="IPR004869">
    <property type="entry name" value="MMPL_dom"/>
</dbReference>
<dbReference type="PANTHER" id="PTHR33406">
    <property type="entry name" value="MEMBRANE PROTEIN MJ1562-RELATED"/>
    <property type="match status" value="1"/>
</dbReference>
<evidence type="ECO:0000259" key="8">
    <source>
        <dbReference type="PROSITE" id="PS50156"/>
    </source>
</evidence>
<dbReference type="EMBL" id="CAFBPA010000205">
    <property type="protein sequence ID" value="CAB5014558.1"/>
    <property type="molecule type" value="Genomic_DNA"/>
</dbReference>
<gene>
    <name evidence="9" type="ORF">UFOPK4043_01236</name>
</gene>
<feature type="transmembrane region" description="Helical" evidence="7">
    <location>
        <begin position="287"/>
        <end position="315"/>
    </location>
</feature>
<dbReference type="PROSITE" id="PS50156">
    <property type="entry name" value="SSD"/>
    <property type="match status" value="1"/>
</dbReference>
<dbReference type="AlphaFoldDB" id="A0A6J7QAG0"/>
<dbReference type="Gene3D" id="1.20.1640.10">
    <property type="entry name" value="Multidrug efflux transporter AcrB transmembrane domain"/>
    <property type="match status" value="1"/>
</dbReference>
<dbReference type="InterPro" id="IPR000731">
    <property type="entry name" value="SSD"/>
</dbReference>